<feature type="transmembrane region" description="Helical" evidence="8">
    <location>
        <begin position="103"/>
        <end position="121"/>
    </location>
</feature>
<comment type="similarity">
    <text evidence="2">Belongs to the MreD family.</text>
</comment>
<evidence type="ECO:0000313" key="10">
    <source>
        <dbReference type="Proteomes" id="UP000681162"/>
    </source>
</evidence>
<feature type="transmembrane region" description="Helical" evidence="8">
    <location>
        <begin position="6"/>
        <end position="27"/>
    </location>
</feature>
<comment type="caution">
    <text evidence="9">The sequence shown here is derived from an EMBL/GenBank/DDBJ whole genome shotgun (WGS) entry which is preliminary data.</text>
</comment>
<dbReference type="Proteomes" id="UP000681162">
    <property type="component" value="Unassembled WGS sequence"/>
</dbReference>
<evidence type="ECO:0000256" key="1">
    <source>
        <dbReference type="ARBA" id="ARBA00004651"/>
    </source>
</evidence>
<dbReference type="EMBL" id="BORR01000028">
    <property type="protein sequence ID" value="GIO39874.1"/>
    <property type="molecule type" value="Genomic_DNA"/>
</dbReference>
<accession>A0A919XVP1</accession>
<dbReference type="GO" id="GO:0008360">
    <property type="term" value="P:regulation of cell shape"/>
    <property type="evidence" value="ECO:0007669"/>
    <property type="project" value="UniProtKB-KW"/>
</dbReference>
<keyword evidence="6 8" id="KW-1133">Transmembrane helix</keyword>
<feature type="transmembrane region" description="Helical" evidence="8">
    <location>
        <begin position="69"/>
        <end position="91"/>
    </location>
</feature>
<comment type="subcellular location">
    <subcellularLocation>
        <location evidence="1">Cell membrane</location>
        <topology evidence="1">Multi-pass membrane protein</topology>
    </subcellularLocation>
</comment>
<reference evidence="9 10" key="1">
    <citation type="submission" date="2021-03" db="EMBL/GenBank/DDBJ databases">
        <title>Antimicrobial resistance genes in bacteria isolated from Japanese honey, and their potential for conferring macrolide and lincosamide resistance in the American foulbrood pathogen Paenibacillus larvae.</title>
        <authorList>
            <person name="Okamoto M."/>
            <person name="Kumagai M."/>
            <person name="Kanamori H."/>
            <person name="Takamatsu D."/>
        </authorList>
    </citation>
    <scope>NUCLEOTIDE SEQUENCE [LARGE SCALE GENOMIC DNA]</scope>
    <source>
        <strain evidence="9 10">J41TS12</strain>
    </source>
</reference>
<evidence type="ECO:0000256" key="2">
    <source>
        <dbReference type="ARBA" id="ARBA00007776"/>
    </source>
</evidence>
<dbReference type="InterPro" id="IPR007227">
    <property type="entry name" value="Cell_shape_determining_MreD"/>
</dbReference>
<proteinExistence type="inferred from homology"/>
<evidence type="ECO:0000256" key="4">
    <source>
        <dbReference type="ARBA" id="ARBA00022692"/>
    </source>
</evidence>
<sequence length="176" mass="20226">MIKRKYVLILLLFVLFIMEGTIVPWLVPSSWETRITPHLVYIVIIFFSVYENRHTGLVLGLVFGLLHDVVYYGSMIGAYSFAMGLSCYLLGLLSRSRQAPLPLLMIFVLTGSLLLETILYGNYRLFGLLHEPLSWAMLHHGIPNTLVQFLFALAIYVPLRKQLEIITKRRKPDEKS</sequence>
<organism evidence="9 10">
    <name type="scientific">Paenibacillus antibioticophila</name>
    <dbReference type="NCBI Taxonomy" id="1274374"/>
    <lineage>
        <taxon>Bacteria</taxon>
        <taxon>Bacillati</taxon>
        <taxon>Bacillota</taxon>
        <taxon>Bacilli</taxon>
        <taxon>Bacillales</taxon>
        <taxon>Paenibacillaceae</taxon>
        <taxon>Paenibacillus</taxon>
    </lineage>
</organism>
<evidence type="ECO:0000313" key="9">
    <source>
        <dbReference type="EMBL" id="GIO39874.1"/>
    </source>
</evidence>
<gene>
    <name evidence="9" type="ORF">J41TS12_47350</name>
</gene>
<dbReference type="NCBIfam" id="TIGR03426">
    <property type="entry name" value="shape_MreD"/>
    <property type="match status" value="1"/>
</dbReference>
<dbReference type="RefSeq" id="WP_212943592.1">
    <property type="nucleotide sequence ID" value="NZ_BORR01000028.1"/>
</dbReference>
<keyword evidence="4 8" id="KW-0812">Transmembrane</keyword>
<dbReference type="Pfam" id="PF04093">
    <property type="entry name" value="MreD"/>
    <property type="match status" value="1"/>
</dbReference>
<keyword evidence="10" id="KW-1185">Reference proteome</keyword>
<keyword evidence="3" id="KW-1003">Cell membrane</keyword>
<name>A0A919XVP1_9BACL</name>
<feature type="transmembrane region" description="Helical" evidence="8">
    <location>
        <begin position="141"/>
        <end position="159"/>
    </location>
</feature>
<evidence type="ECO:0000256" key="5">
    <source>
        <dbReference type="ARBA" id="ARBA00022960"/>
    </source>
</evidence>
<evidence type="ECO:0000256" key="3">
    <source>
        <dbReference type="ARBA" id="ARBA00022475"/>
    </source>
</evidence>
<protein>
    <recommendedName>
        <fullName evidence="11">Rod shape-determining protein MreD</fullName>
    </recommendedName>
</protein>
<dbReference type="GO" id="GO:0005886">
    <property type="term" value="C:plasma membrane"/>
    <property type="evidence" value="ECO:0007669"/>
    <property type="project" value="UniProtKB-SubCell"/>
</dbReference>
<evidence type="ECO:0000256" key="6">
    <source>
        <dbReference type="ARBA" id="ARBA00022989"/>
    </source>
</evidence>
<evidence type="ECO:0000256" key="8">
    <source>
        <dbReference type="SAM" id="Phobius"/>
    </source>
</evidence>
<keyword evidence="5" id="KW-0133">Cell shape</keyword>
<dbReference type="AlphaFoldDB" id="A0A919XVP1"/>
<evidence type="ECO:0008006" key="11">
    <source>
        <dbReference type="Google" id="ProtNLM"/>
    </source>
</evidence>
<keyword evidence="7 8" id="KW-0472">Membrane</keyword>
<evidence type="ECO:0000256" key="7">
    <source>
        <dbReference type="ARBA" id="ARBA00023136"/>
    </source>
</evidence>